<dbReference type="Pfam" id="PF03724">
    <property type="entry name" value="META"/>
    <property type="match status" value="1"/>
</dbReference>
<feature type="domain" description="DUF306" evidence="1">
    <location>
        <begin position="32"/>
        <end position="133"/>
    </location>
</feature>
<comment type="caution">
    <text evidence="2">The sequence shown here is derived from an EMBL/GenBank/DDBJ whole genome shotgun (WGS) entry which is preliminary data.</text>
</comment>
<dbReference type="Proteomes" id="UP000030130">
    <property type="component" value="Unassembled WGS sequence"/>
</dbReference>
<protein>
    <submittedName>
        <fullName evidence="2">Meta domain protein</fullName>
    </submittedName>
</protein>
<sequence>MNRGQYLIALVIAAIFSACGVKNNTQEHQENLDGKWEVKLSESEDNASAEDLKMTLEFNLSEKRFGGKGICNMYGGDIEALNSAEGKIRLSDVTSTLAACDNMAYERALFDRLPEVRRFQMKDGKCYLYGEEGEIPLLILIRR</sequence>
<proteinExistence type="predicted"/>
<reference evidence="3 5" key="2">
    <citation type="submission" date="2014-08" db="EMBL/GenBank/DDBJ databases">
        <title>Porphyromonas gulae strain:COT-052_OH3439 Genome sequencing.</title>
        <authorList>
            <person name="Wallis C."/>
            <person name="Deusch O."/>
            <person name="O'Flynn C."/>
            <person name="Davis I."/>
            <person name="Jospin G."/>
            <person name="Darling A.E."/>
            <person name="Coil D.A."/>
            <person name="Alexiev A."/>
            <person name="Horsfall A."/>
            <person name="Kirkwood N."/>
            <person name="Harris S."/>
            <person name="Eisen J.A."/>
        </authorList>
    </citation>
    <scope>NUCLEOTIDE SEQUENCE [LARGE SCALE GENOMIC DNA]</scope>
    <source>
        <strain evidence="5">COT-052 OH3439</strain>
        <strain evidence="3">COT-052_OH3439</strain>
    </source>
</reference>
<dbReference type="AlphaFoldDB" id="A0A0A2GN00"/>
<dbReference type="EMBL" id="JRAI01000087">
    <property type="protein sequence ID" value="KGN83456.1"/>
    <property type="molecule type" value="Genomic_DNA"/>
</dbReference>
<dbReference type="PROSITE" id="PS51257">
    <property type="entry name" value="PROKAR_LIPOPROTEIN"/>
    <property type="match status" value="1"/>
</dbReference>
<organism evidence="2 4">
    <name type="scientific">Porphyromonas gulae</name>
    <dbReference type="NCBI Taxonomy" id="111105"/>
    <lineage>
        <taxon>Bacteria</taxon>
        <taxon>Pseudomonadati</taxon>
        <taxon>Bacteroidota</taxon>
        <taxon>Bacteroidia</taxon>
        <taxon>Bacteroidales</taxon>
        <taxon>Porphyromonadaceae</taxon>
        <taxon>Porphyromonas</taxon>
    </lineage>
</organism>
<name>A0A0A2GN00_9PORP</name>
<dbReference type="STRING" id="111105.HR09_08320"/>
<dbReference type="eggNOG" id="COG3187">
    <property type="taxonomic scope" value="Bacteria"/>
</dbReference>
<dbReference type="EMBL" id="JRAK01000066">
    <property type="protein sequence ID" value="KGN89104.1"/>
    <property type="molecule type" value="Genomic_DNA"/>
</dbReference>
<evidence type="ECO:0000313" key="5">
    <source>
        <dbReference type="Proteomes" id="UP000030146"/>
    </source>
</evidence>
<gene>
    <name evidence="2" type="ORF">HR08_10830</name>
    <name evidence="3" type="ORF">HR15_04435</name>
</gene>
<dbReference type="Proteomes" id="UP000030146">
    <property type="component" value="Unassembled WGS sequence"/>
</dbReference>
<evidence type="ECO:0000313" key="2">
    <source>
        <dbReference type="EMBL" id="KGN83456.1"/>
    </source>
</evidence>
<dbReference type="PATRIC" id="fig|111105.18.peg.2040"/>
<evidence type="ECO:0000313" key="4">
    <source>
        <dbReference type="Proteomes" id="UP000030130"/>
    </source>
</evidence>
<keyword evidence="5" id="KW-1185">Reference proteome</keyword>
<dbReference type="InterPro" id="IPR038670">
    <property type="entry name" value="HslJ-like_sf"/>
</dbReference>
<dbReference type="RefSeq" id="WP_018965579.1">
    <property type="nucleotide sequence ID" value="NZ_JQJE01000024.1"/>
</dbReference>
<dbReference type="InterPro" id="IPR005184">
    <property type="entry name" value="DUF306_Meta_HslJ"/>
</dbReference>
<reference evidence="2 4" key="1">
    <citation type="submission" date="2014-08" db="EMBL/GenBank/DDBJ databases">
        <title>Porphyromonas gulae strain:COT-052_OH1451 Genome sequencing.</title>
        <authorList>
            <person name="Wallis C."/>
            <person name="Deusch O."/>
            <person name="O'Flynn C."/>
            <person name="Davis I."/>
            <person name="Jospin G."/>
            <person name="Darling A.E."/>
            <person name="Coil D.A."/>
            <person name="Alexiev A."/>
            <person name="Horsfall A."/>
            <person name="Kirkwood N."/>
            <person name="Harris S."/>
            <person name="Eisen J.A."/>
        </authorList>
    </citation>
    <scope>NUCLEOTIDE SEQUENCE [LARGE SCALE GENOMIC DNA]</scope>
    <source>
        <strain evidence="4">COT-052 OH1451</strain>
        <strain evidence="2">COT-052_OH1451</strain>
    </source>
</reference>
<evidence type="ECO:0000313" key="3">
    <source>
        <dbReference type="EMBL" id="KGN89104.1"/>
    </source>
</evidence>
<evidence type="ECO:0000259" key="1">
    <source>
        <dbReference type="Pfam" id="PF03724"/>
    </source>
</evidence>
<accession>A0A0A2GN00</accession>
<dbReference type="OrthoDB" id="880459at2"/>
<dbReference type="Gene3D" id="2.40.128.270">
    <property type="match status" value="1"/>
</dbReference>